<evidence type="ECO:0000256" key="1">
    <source>
        <dbReference type="ARBA" id="ARBA00012513"/>
    </source>
</evidence>
<evidence type="ECO:0000256" key="4">
    <source>
        <dbReference type="ARBA" id="ARBA00022741"/>
    </source>
</evidence>
<dbReference type="GeneID" id="5883034"/>
<keyword evidence="11" id="KW-1185">Reference proteome</keyword>
<dbReference type="PANTHER" id="PTHR22967">
    <property type="entry name" value="SERINE/THREONINE PROTEIN KINASE"/>
    <property type="match status" value="1"/>
</dbReference>
<keyword evidence="4" id="KW-0547">Nucleotide-binding</keyword>
<comment type="catalytic activity">
    <reaction evidence="7">
        <text>L-threonyl-[protein] + ATP = O-phospho-L-threonyl-[protein] + ADP + H(+)</text>
        <dbReference type="Rhea" id="RHEA:46608"/>
        <dbReference type="Rhea" id="RHEA-COMP:11060"/>
        <dbReference type="Rhea" id="RHEA-COMP:11605"/>
        <dbReference type="ChEBI" id="CHEBI:15378"/>
        <dbReference type="ChEBI" id="CHEBI:30013"/>
        <dbReference type="ChEBI" id="CHEBI:30616"/>
        <dbReference type="ChEBI" id="CHEBI:61977"/>
        <dbReference type="ChEBI" id="CHEBI:456216"/>
        <dbReference type="EC" id="2.7.11.1"/>
    </reaction>
</comment>
<keyword evidence="3 10" id="KW-0808">Transferase</keyword>
<dbReference type="PANTHER" id="PTHR22967:SF57">
    <property type="entry name" value="AUXILIN, ISOFORM A-RELATED"/>
    <property type="match status" value="1"/>
</dbReference>
<protein>
    <recommendedName>
        <fullName evidence="1">non-specific serine/threonine protein kinase</fullName>
        <ecNumber evidence="1">2.7.11.1</ecNumber>
    </recommendedName>
</protein>
<evidence type="ECO:0000256" key="6">
    <source>
        <dbReference type="ARBA" id="ARBA00022840"/>
    </source>
</evidence>
<organism evidence="11">
    <name type="scientific">Entamoeba dispar (strain ATCC PRA-260 / SAW760)</name>
    <dbReference type="NCBI Taxonomy" id="370354"/>
    <lineage>
        <taxon>Eukaryota</taxon>
        <taxon>Amoebozoa</taxon>
        <taxon>Evosea</taxon>
        <taxon>Archamoebae</taxon>
        <taxon>Mastigamoebida</taxon>
        <taxon>Entamoebidae</taxon>
        <taxon>Entamoeba</taxon>
    </lineage>
</organism>
<dbReference type="KEGG" id="edi:EDI_085160"/>
<evidence type="ECO:0000256" key="8">
    <source>
        <dbReference type="ARBA" id="ARBA00048679"/>
    </source>
</evidence>
<dbReference type="VEuPathDB" id="AmoebaDB:EDI_085160"/>
<dbReference type="GO" id="GO:0005524">
    <property type="term" value="F:ATP binding"/>
    <property type="evidence" value="ECO:0007669"/>
    <property type="project" value="UniProtKB-KW"/>
</dbReference>
<dbReference type="eggNOG" id="KOG1989">
    <property type="taxonomic scope" value="Eukaryota"/>
</dbReference>
<evidence type="ECO:0000259" key="9">
    <source>
        <dbReference type="PROSITE" id="PS50011"/>
    </source>
</evidence>
<dbReference type="PROSITE" id="PS50011">
    <property type="entry name" value="PROTEIN_KINASE_DOM"/>
    <property type="match status" value="1"/>
</dbReference>
<keyword evidence="6" id="KW-0067">ATP-binding</keyword>
<dbReference type="EC" id="2.7.11.1" evidence="1"/>
<keyword evidence="2 10" id="KW-0723">Serine/threonine-protein kinase</keyword>
<evidence type="ECO:0000256" key="3">
    <source>
        <dbReference type="ARBA" id="ARBA00022679"/>
    </source>
</evidence>
<keyword evidence="5 10" id="KW-0418">Kinase</keyword>
<dbReference type="GO" id="GO:0004674">
    <property type="term" value="F:protein serine/threonine kinase activity"/>
    <property type="evidence" value="ECO:0007669"/>
    <property type="project" value="UniProtKB-KW"/>
</dbReference>
<sequence length="342" mass="39154">MGNGNSTLRLGNEKLVIKKVLSTGRNSTIYLTEQSSSSTLPHNLVCKRFELSTSEMIGKVTDEISLLSHCTRTPNIIQYYGYTQLSDSMLLFSEYCPYTIDDAFSLPIPEETIIEVFHGIASALAFLHSQKPSITYFNLRKEHVLLSDDYTVKLCDFGSAQLSETFYYRKPNDHQTIKEFINNNVKPEYQSPEMILLYENQPISRKSDIWALGCLLFEIAIGAPPFSAPLCISDVKQLDLTDYQMSKRMKFLLKEMLVFDQNKRPNIYTILEHFSQVVEFNNPYKSFMKETDDDMGSIQSLGTKTPSSLSQYSKQSLFWQLLDKKQIDCSVEKSALDTFNEL</sequence>
<dbReference type="RefSeq" id="XP_001737971.1">
    <property type="nucleotide sequence ID" value="XM_001737919.1"/>
</dbReference>
<evidence type="ECO:0000256" key="5">
    <source>
        <dbReference type="ARBA" id="ARBA00022777"/>
    </source>
</evidence>
<dbReference type="InterPro" id="IPR011009">
    <property type="entry name" value="Kinase-like_dom_sf"/>
</dbReference>
<dbReference type="InterPro" id="IPR000719">
    <property type="entry name" value="Prot_kinase_dom"/>
</dbReference>
<dbReference type="FunFam" id="1.10.510.10:FF:001349">
    <property type="entry name" value="Serine/threonine protein kinase ULK3, putative"/>
    <property type="match status" value="1"/>
</dbReference>
<comment type="catalytic activity">
    <reaction evidence="8">
        <text>L-seryl-[protein] + ATP = O-phospho-L-seryl-[protein] + ADP + H(+)</text>
        <dbReference type="Rhea" id="RHEA:17989"/>
        <dbReference type="Rhea" id="RHEA-COMP:9863"/>
        <dbReference type="Rhea" id="RHEA-COMP:11604"/>
        <dbReference type="ChEBI" id="CHEBI:15378"/>
        <dbReference type="ChEBI" id="CHEBI:29999"/>
        <dbReference type="ChEBI" id="CHEBI:30616"/>
        <dbReference type="ChEBI" id="CHEBI:83421"/>
        <dbReference type="ChEBI" id="CHEBI:456216"/>
        <dbReference type="EC" id="2.7.11.1"/>
    </reaction>
</comment>
<dbReference type="EMBL" id="DS549424">
    <property type="protein sequence ID" value="EDR25723.1"/>
    <property type="molecule type" value="Genomic_DNA"/>
</dbReference>
<name>B0EIC8_ENTDS</name>
<dbReference type="SUPFAM" id="SSF56112">
    <property type="entry name" value="Protein kinase-like (PK-like)"/>
    <property type="match status" value="1"/>
</dbReference>
<dbReference type="GO" id="GO:0106310">
    <property type="term" value="F:protein serine kinase activity"/>
    <property type="evidence" value="ECO:0007669"/>
    <property type="project" value="RHEA"/>
</dbReference>
<dbReference type="AlphaFoldDB" id="B0EIC8"/>
<feature type="domain" description="Protein kinase" evidence="9">
    <location>
        <begin position="15"/>
        <end position="276"/>
    </location>
</feature>
<dbReference type="OMA" id="ICLANVA"/>
<dbReference type="Proteomes" id="UP000008076">
    <property type="component" value="Unassembled WGS sequence"/>
</dbReference>
<reference evidence="11" key="1">
    <citation type="submission" date="2007-12" db="EMBL/GenBank/DDBJ databases">
        <title>Annotation of Entamoeba dispar SAW760.</title>
        <authorList>
            <person name="Lorenzi H."/>
            <person name="Inman J."/>
            <person name="Schobel S."/>
            <person name="Amedeo P."/>
            <person name="Caler E."/>
        </authorList>
    </citation>
    <scope>NUCLEOTIDE SEQUENCE [LARGE SCALE GENOMIC DNA]</scope>
    <source>
        <strain evidence="11">ATCC PRA-260 / SAW760</strain>
    </source>
</reference>
<proteinExistence type="predicted"/>
<dbReference type="OrthoDB" id="248923at2759"/>
<dbReference type="GO" id="GO:0005737">
    <property type="term" value="C:cytoplasm"/>
    <property type="evidence" value="ECO:0007669"/>
    <property type="project" value="TreeGrafter"/>
</dbReference>
<evidence type="ECO:0000256" key="7">
    <source>
        <dbReference type="ARBA" id="ARBA00047899"/>
    </source>
</evidence>
<evidence type="ECO:0000313" key="11">
    <source>
        <dbReference type="Proteomes" id="UP000008076"/>
    </source>
</evidence>
<accession>B0EIC8</accession>
<gene>
    <name evidence="10" type="ORF">EDI_085160</name>
</gene>
<evidence type="ECO:0000256" key="2">
    <source>
        <dbReference type="ARBA" id="ARBA00022527"/>
    </source>
</evidence>
<dbReference type="Gene3D" id="1.10.510.10">
    <property type="entry name" value="Transferase(Phosphotransferase) domain 1"/>
    <property type="match status" value="1"/>
</dbReference>
<evidence type="ECO:0000313" key="10">
    <source>
        <dbReference type="EMBL" id="EDR25723.1"/>
    </source>
</evidence>
<dbReference type="Pfam" id="PF00069">
    <property type="entry name" value="Pkinase"/>
    <property type="match status" value="1"/>
</dbReference>